<evidence type="ECO:0000313" key="4">
    <source>
        <dbReference type="EMBL" id="MFN0293487.1"/>
    </source>
</evidence>
<evidence type="ECO:0000259" key="2">
    <source>
        <dbReference type="Pfam" id="PF04773"/>
    </source>
</evidence>
<dbReference type="Pfam" id="PF04773">
    <property type="entry name" value="FecR"/>
    <property type="match status" value="1"/>
</dbReference>
<dbReference type="EMBL" id="SRMP02000050">
    <property type="protein sequence ID" value="MFN0293487.1"/>
    <property type="molecule type" value="Genomic_DNA"/>
</dbReference>
<name>A0ABW9JRB5_9SPHI</name>
<dbReference type="InterPro" id="IPR012373">
    <property type="entry name" value="Ferrdict_sens_TM"/>
</dbReference>
<proteinExistence type="predicted"/>
<feature type="transmembrane region" description="Helical" evidence="1">
    <location>
        <begin position="66"/>
        <end position="86"/>
    </location>
</feature>
<sequence>MNIDEANQLIQKYYAGKCTEAEKVLVENSLLAYNEHEIELSQERIDEIAAEVYAKLPIHRARKLKVFIWSSAAAALIISILAIAHWRLEENLNLFAQTKEIQDIAPIGNRAILTVGGKMVSLNADKGGLVVSDGVVKYLDGSQVENDLIPQMSQTLSTPKGGQFKVVLQDGTKVWLNAASSISYPSSFVGAKERRVTVTGEAYFEVAKDKIKAFLVSTPTQLIKVLGTHFNVNAYGDNGMAATTLLEGSVSVSSIKTSDVKVLKPLQTLVTGSGVSQIKPADVEVTMAWKNGMLEFRDASLKSILKEVARWYDLDVEYRGEVPDRVFNGSVSRHSNLSVLLKILSYSDIKFRIETDGSPTKKLIVEP</sequence>
<keyword evidence="1" id="KW-0472">Membrane</keyword>
<dbReference type="InterPro" id="IPR032508">
    <property type="entry name" value="FecR_C"/>
</dbReference>
<dbReference type="RefSeq" id="WP_138729160.1">
    <property type="nucleotide sequence ID" value="NZ_SRMP02000050.1"/>
</dbReference>
<dbReference type="PIRSF" id="PIRSF018266">
    <property type="entry name" value="FecR"/>
    <property type="match status" value="1"/>
</dbReference>
<reference evidence="4 5" key="1">
    <citation type="submission" date="2024-12" db="EMBL/GenBank/DDBJ databases">
        <authorList>
            <person name="Hu S."/>
        </authorList>
    </citation>
    <scope>NUCLEOTIDE SEQUENCE [LARGE SCALE GENOMIC DNA]</scope>
    <source>
        <strain evidence="4 5">P-25</strain>
    </source>
</reference>
<dbReference type="InterPro" id="IPR006860">
    <property type="entry name" value="FecR"/>
</dbReference>
<accession>A0ABW9JRB5</accession>
<evidence type="ECO:0000259" key="3">
    <source>
        <dbReference type="Pfam" id="PF16344"/>
    </source>
</evidence>
<organism evidence="4 5">
    <name type="scientific">Pedobacter helvus</name>
    <dbReference type="NCBI Taxonomy" id="2563444"/>
    <lineage>
        <taxon>Bacteria</taxon>
        <taxon>Pseudomonadati</taxon>
        <taxon>Bacteroidota</taxon>
        <taxon>Sphingobacteriia</taxon>
        <taxon>Sphingobacteriales</taxon>
        <taxon>Sphingobacteriaceae</taxon>
        <taxon>Pedobacter</taxon>
    </lineage>
</organism>
<feature type="domain" description="Protein FecR C-terminal" evidence="3">
    <location>
        <begin position="294"/>
        <end position="355"/>
    </location>
</feature>
<keyword evidence="5" id="KW-1185">Reference proteome</keyword>
<comment type="caution">
    <text evidence="4">The sequence shown here is derived from an EMBL/GenBank/DDBJ whole genome shotgun (WGS) entry which is preliminary data.</text>
</comment>
<evidence type="ECO:0000256" key="1">
    <source>
        <dbReference type="SAM" id="Phobius"/>
    </source>
</evidence>
<feature type="domain" description="FecR protein" evidence="2">
    <location>
        <begin position="155"/>
        <end position="250"/>
    </location>
</feature>
<protein>
    <submittedName>
        <fullName evidence="4">FecR family protein</fullName>
    </submittedName>
</protein>
<dbReference type="Proteomes" id="UP001517367">
    <property type="component" value="Unassembled WGS sequence"/>
</dbReference>
<evidence type="ECO:0000313" key="5">
    <source>
        <dbReference type="Proteomes" id="UP001517367"/>
    </source>
</evidence>
<dbReference type="Gene3D" id="3.55.50.30">
    <property type="match status" value="1"/>
</dbReference>
<keyword evidence="1" id="KW-1133">Transmembrane helix</keyword>
<dbReference type="Gene3D" id="2.60.120.1440">
    <property type="match status" value="1"/>
</dbReference>
<gene>
    <name evidence="4" type="ORF">E5L68_019055</name>
</gene>
<dbReference type="PANTHER" id="PTHR30273">
    <property type="entry name" value="PERIPLASMIC SIGNAL SENSOR AND SIGMA FACTOR ACTIVATOR FECR-RELATED"/>
    <property type="match status" value="1"/>
</dbReference>
<dbReference type="Pfam" id="PF16344">
    <property type="entry name" value="FecR_C"/>
    <property type="match status" value="1"/>
</dbReference>
<dbReference type="PANTHER" id="PTHR30273:SF2">
    <property type="entry name" value="PROTEIN FECR"/>
    <property type="match status" value="1"/>
</dbReference>
<keyword evidence="1" id="KW-0812">Transmembrane</keyword>